<evidence type="ECO:0000256" key="12">
    <source>
        <dbReference type="HAMAP-Rule" id="MF_00942"/>
    </source>
</evidence>
<dbReference type="AlphaFoldDB" id="M5PVB6"/>
<accession>M5PVB6</accession>
<dbReference type="InterPro" id="IPR023170">
    <property type="entry name" value="HhH_base_excis_C"/>
</dbReference>
<keyword evidence="4 12" id="KW-0227">DNA damage</keyword>
<reference evidence="14 15" key="1">
    <citation type="journal article" date="2013" name="Genome Announc.">
        <title>Draft Genome Sequence for Desulfovibrio africanus Strain PCS.</title>
        <authorList>
            <person name="Brown S.D."/>
            <person name="Utturkar S.M."/>
            <person name="Arkin A.P."/>
            <person name="Deutschbauer A.M."/>
            <person name="Elias D.A."/>
            <person name="Hazen T.C."/>
            <person name="Chakraborty R."/>
        </authorList>
    </citation>
    <scope>NUCLEOTIDE SEQUENCE [LARGE SCALE GENOMIC DNA]</scope>
    <source>
        <strain evidence="14 15">PCS</strain>
    </source>
</reference>
<name>M5PVB6_DESAF</name>
<evidence type="ECO:0000313" key="15">
    <source>
        <dbReference type="Proteomes" id="UP000011922"/>
    </source>
</evidence>
<feature type="binding site" evidence="12">
    <location>
        <position position="201"/>
    </location>
    <ligand>
        <name>[4Fe-4S] cluster</name>
        <dbReference type="ChEBI" id="CHEBI:49883"/>
    </ligand>
</feature>
<comment type="cofactor">
    <cofactor evidence="12">
        <name>[4Fe-4S] cluster</name>
        <dbReference type="ChEBI" id="CHEBI:49883"/>
    </cofactor>
    <text evidence="12">Binds 1 [4Fe-4S] cluster.</text>
</comment>
<feature type="domain" description="HhH-GPD" evidence="13">
    <location>
        <begin position="44"/>
        <end position="192"/>
    </location>
</feature>
<keyword evidence="7 12" id="KW-0411">Iron-sulfur</keyword>
<comment type="catalytic activity">
    <reaction evidence="12">
        <text>2'-deoxyribonucleotide-(2'-deoxyribose 5'-phosphate)-2'-deoxyribonucleotide-DNA = a 3'-end 2'-deoxyribonucleotide-(2,3-dehydro-2,3-deoxyribose 5'-phosphate)-DNA + a 5'-end 5'-phospho-2'-deoxyribonucleoside-DNA + H(+)</text>
        <dbReference type="Rhea" id="RHEA:66592"/>
        <dbReference type="Rhea" id="RHEA-COMP:13180"/>
        <dbReference type="Rhea" id="RHEA-COMP:16897"/>
        <dbReference type="Rhea" id="RHEA-COMP:17067"/>
        <dbReference type="ChEBI" id="CHEBI:15378"/>
        <dbReference type="ChEBI" id="CHEBI:136412"/>
        <dbReference type="ChEBI" id="CHEBI:157695"/>
        <dbReference type="ChEBI" id="CHEBI:167181"/>
        <dbReference type="EC" id="4.2.99.18"/>
    </reaction>
</comment>
<dbReference type="EMBL" id="AOSV01000012">
    <property type="protein sequence ID" value="EMG37984.1"/>
    <property type="molecule type" value="Genomic_DNA"/>
</dbReference>
<keyword evidence="2 12" id="KW-0004">4Fe-4S</keyword>
<dbReference type="GO" id="GO:0003677">
    <property type="term" value="F:DNA binding"/>
    <property type="evidence" value="ECO:0007669"/>
    <property type="project" value="UniProtKB-UniRule"/>
</dbReference>
<dbReference type="FunFam" id="1.10.1670.10:FF:000001">
    <property type="entry name" value="Endonuclease III"/>
    <property type="match status" value="1"/>
</dbReference>
<sequence>MTTMPTTLRERARIIHERLRQVYDPHITALDWTDPWQLMVATVLAAQCTDERVNQVTPELFRRWPGPAELRHASQAELEEVIRSTGFFRNKAKNLLAAANLIMDKHGGEMPRTMAEMVEIPGVARKTANIVLSTALGVVEGIAVDTHVKRLSFRLGLTESDKPERIERDLMEVFEREIWGEVNHLLVQHGRAVCQARLPRCSACLLADICPKLGVTKSA</sequence>
<keyword evidence="14" id="KW-0540">Nuclease</keyword>
<keyword evidence="9 12" id="KW-0234">DNA repair</keyword>
<evidence type="ECO:0000256" key="7">
    <source>
        <dbReference type="ARBA" id="ARBA00023014"/>
    </source>
</evidence>
<dbReference type="InterPro" id="IPR005759">
    <property type="entry name" value="Nth"/>
</dbReference>
<dbReference type="SUPFAM" id="SSF48150">
    <property type="entry name" value="DNA-glycosylase"/>
    <property type="match status" value="1"/>
</dbReference>
<dbReference type="Gene3D" id="1.10.340.30">
    <property type="entry name" value="Hypothetical protein, domain 2"/>
    <property type="match status" value="1"/>
</dbReference>
<dbReference type="HAMAP" id="MF_00942">
    <property type="entry name" value="Nth"/>
    <property type="match status" value="1"/>
</dbReference>
<dbReference type="GO" id="GO:0051539">
    <property type="term" value="F:4 iron, 4 sulfur cluster binding"/>
    <property type="evidence" value="ECO:0007669"/>
    <property type="project" value="UniProtKB-UniRule"/>
</dbReference>
<dbReference type="SMART" id="SM00478">
    <property type="entry name" value="ENDO3c"/>
    <property type="match status" value="1"/>
</dbReference>
<dbReference type="CDD" id="cd00056">
    <property type="entry name" value="ENDO3c"/>
    <property type="match status" value="1"/>
</dbReference>
<evidence type="ECO:0000256" key="8">
    <source>
        <dbReference type="ARBA" id="ARBA00023125"/>
    </source>
</evidence>
<keyword evidence="6 12" id="KW-0408">Iron</keyword>
<dbReference type="GO" id="GO:0019104">
    <property type="term" value="F:DNA N-glycosylase activity"/>
    <property type="evidence" value="ECO:0007669"/>
    <property type="project" value="UniProtKB-UniRule"/>
</dbReference>
<keyword evidence="5 12" id="KW-0378">Hydrolase</keyword>
<evidence type="ECO:0000256" key="2">
    <source>
        <dbReference type="ARBA" id="ARBA00022485"/>
    </source>
</evidence>
<dbReference type="GO" id="GO:0140078">
    <property type="term" value="F:class I DNA-(apurinic or apyrimidinic site) endonuclease activity"/>
    <property type="evidence" value="ECO:0007669"/>
    <property type="project" value="UniProtKB-EC"/>
</dbReference>
<dbReference type="InterPro" id="IPR004036">
    <property type="entry name" value="Endonuclease-III-like_CS2"/>
</dbReference>
<dbReference type="InterPro" id="IPR011257">
    <property type="entry name" value="DNA_glycosylase"/>
</dbReference>
<dbReference type="GO" id="GO:0006285">
    <property type="term" value="P:base-excision repair, AP site formation"/>
    <property type="evidence" value="ECO:0007669"/>
    <property type="project" value="TreeGrafter"/>
</dbReference>
<evidence type="ECO:0000256" key="11">
    <source>
        <dbReference type="ARBA" id="ARBA00023295"/>
    </source>
</evidence>
<dbReference type="PANTHER" id="PTHR10359:SF18">
    <property type="entry name" value="ENDONUCLEASE III"/>
    <property type="match status" value="1"/>
</dbReference>
<protein>
    <recommendedName>
        <fullName evidence="12">Endonuclease III</fullName>
        <ecNumber evidence="12">4.2.99.18</ecNumber>
    </recommendedName>
    <alternativeName>
        <fullName evidence="12">DNA-(apurinic or apyrimidinic site) lyase</fullName>
    </alternativeName>
</protein>
<comment type="function">
    <text evidence="12">DNA repair enzyme that has both DNA N-glycosylase activity and AP-lyase activity. The DNA N-glycosylase activity releases various damaged pyrimidines from DNA by cleaving the N-glycosidic bond, leaving an AP (apurinic/apyrimidinic) site. The AP-lyase activity cleaves the phosphodiester bond 3' to the AP site by a beta-elimination, leaving a 3'-terminal unsaturated sugar and a product with a terminal 5'-phosphate.</text>
</comment>
<keyword evidence="8 12" id="KW-0238">DNA-binding</keyword>
<dbReference type="PATRIC" id="fig|1262666.3.peg.1398"/>
<keyword evidence="3 12" id="KW-0479">Metal-binding</keyword>
<keyword evidence="10 12" id="KW-0456">Lyase</keyword>
<keyword evidence="14" id="KW-0255">Endonuclease</keyword>
<feature type="binding site" evidence="12">
    <location>
        <position position="210"/>
    </location>
    <ligand>
        <name>[4Fe-4S] cluster</name>
        <dbReference type="ChEBI" id="CHEBI:49883"/>
    </ligand>
</feature>
<feature type="binding site" evidence="12">
    <location>
        <position position="204"/>
    </location>
    <ligand>
        <name>[4Fe-4S] cluster</name>
        <dbReference type="ChEBI" id="CHEBI:49883"/>
    </ligand>
</feature>
<dbReference type="OrthoDB" id="9800977at2"/>
<evidence type="ECO:0000313" key="14">
    <source>
        <dbReference type="EMBL" id="EMG37984.1"/>
    </source>
</evidence>
<dbReference type="Proteomes" id="UP000011922">
    <property type="component" value="Unassembled WGS sequence"/>
</dbReference>
<evidence type="ECO:0000256" key="1">
    <source>
        <dbReference type="ARBA" id="ARBA00008343"/>
    </source>
</evidence>
<dbReference type="Gene3D" id="1.10.1670.10">
    <property type="entry name" value="Helix-hairpin-Helix base-excision DNA repair enzymes (C-terminal)"/>
    <property type="match status" value="1"/>
</dbReference>
<keyword evidence="11 12" id="KW-0326">Glycosidase</keyword>
<feature type="binding site" evidence="12">
    <location>
        <position position="194"/>
    </location>
    <ligand>
        <name>[4Fe-4S] cluster</name>
        <dbReference type="ChEBI" id="CHEBI:49883"/>
    </ligand>
</feature>
<comment type="similarity">
    <text evidence="1 12">Belongs to the Nth/MutY family.</text>
</comment>
<evidence type="ECO:0000256" key="10">
    <source>
        <dbReference type="ARBA" id="ARBA00023239"/>
    </source>
</evidence>
<dbReference type="NCBIfam" id="TIGR01083">
    <property type="entry name" value="nth"/>
    <property type="match status" value="1"/>
</dbReference>
<dbReference type="EC" id="4.2.99.18" evidence="12"/>
<dbReference type="Pfam" id="PF00730">
    <property type="entry name" value="HhH-GPD"/>
    <property type="match status" value="1"/>
</dbReference>
<evidence type="ECO:0000256" key="5">
    <source>
        <dbReference type="ARBA" id="ARBA00022801"/>
    </source>
</evidence>
<dbReference type="FunFam" id="1.10.340.30:FF:000001">
    <property type="entry name" value="Endonuclease III"/>
    <property type="match status" value="1"/>
</dbReference>
<dbReference type="PROSITE" id="PS01155">
    <property type="entry name" value="ENDONUCLEASE_III_2"/>
    <property type="match status" value="1"/>
</dbReference>
<evidence type="ECO:0000256" key="3">
    <source>
        <dbReference type="ARBA" id="ARBA00022723"/>
    </source>
</evidence>
<evidence type="ECO:0000259" key="13">
    <source>
        <dbReference type="SMART" id="SM00478"/>
    </source>
</evidence>
<dbReference type="GO" id="GO:0046872">
    <property type="term" value="F:metal ion binding"/>
    <property type="evidence" value="ECO:0007669"/>
    <property type="project" value="UniProtKB-KW"/>
</dbReference>
<comment type="caution">
    <text evidence="14">The sequence shown here is derived from an EMBL/GenBank/DDBJ whole genome shotgun (WGS) entry which is preliminary data.</text>
</comment>
<dbReference type="RefSeq" id="WP_005985432.1">
    <property type="nucleotide sequence ID" value="NZ_AOSV01000012.1"/>
</dbReference>
<dbReference type="PIRSF" id="PIRSF001435">
    <property type="entry name" value="Nth"/>
    <property type="match status" value="1"/>
</dbReference>
<proteinExistence type="inferred from homology"/>
<evidence type="ECO:0000256" key="4">
    <source>
        <dbReference type="ARBA" id="ARBA00022763"/>
    </source>
</evidence>
<gene>
    <name evidence="12" type="primary">nth</name>
    <name evidence="14" type="ORF">PCS_01383</name>
</gene>
<dbReference type="PANTHER" id="PTHR10359">
    <property type="entry name" value="A/G-SPECIFIC ADENINE GLYCOSYLASE/ENDONUCLEASE III"/>
    <property type="match status" value="1"/>
</dbReference>
<organism evidence="14 15">
    <name type="scientific">Desulfocurvibacter africanus PCS</name>
    <dbReference type="NCBI Taxonomy" id="1262666"/>
    <lineage>
        <taxon>Bacteria</taxon>
        <taxon>Pseudomonadati</taxon>
        <taxon>Thermodesulfobacteriota</taxon>
        <taxon>Desulfovibrionia</taxon>
        <taxon>Desulfovibrionales</taxon>
        <taxon>Desulfovibrionaceae</taxon>
        <taxon>Desulfocurvibacter</taxon>
    </lineage>
</organism>
<evidence type="ECO:0000256" key="9">
    <source>
        <dbReference type="ARBA" id="ARBA00023204"/>
    </source>
</evidence>
<evidence type="ECO:0000256" key="6">
    <source>
        <dbReference type="ARBA" id="ARBA00023004"/>
    </source>
</evidence>
<dbReference type="InterPro" id="IPR003265">
    <property type="entry name" value="HhH-GPD_domain"/>
</dbReference>